<dbReference type="Proteomes" id="UP001386437">
    <property type="component" value="Unassembled WGS sequence"/>
</dbReference>
<sequence length="95" mass="9937">MASITISDLSHNLALDRKALAAISGGGGAPWVFGWITPFVRETTPSVGPVVNLYDVTNNFYAGQMINQFQTVDVRNTGNNANITVAPTAVSANGA</sequence>
<reference evidence="1 2" key="1">
    <citation type="journal article" date="2022" name="Arch. Microbiol.">
        <title>Paraburkholderia bengalensis sp. nov. isolated from roots of Oryza sativa, IR64.</title>
        <authorList>
            <person name="Nag P."/>
            <person name="Mondal N."/>
            <person name="Sarkar J."/>
            <person name="Das S."/>
        </authorList>
    </citation>
    <scope>NUCLEOTIDE SEQUENCE [LARGE SCALE GENOMIC DNA]</scope>
    <source>
        <strain evidence="1 2">IR64_4_BI</strain>
    </source>
</reference>
<dbReference type="RefSeq" id="WP_054927054.1">
    <property type="nucleotide sequence ID" value="NZ_JACFYJ010000020.1"/>
</dbReference>
<protein>
    <submittedName>
        <fullName evidence="1">Uncharacterized protein</fullName>
    </submittedName>
</protein>
<comment type="caution">
    <text evidence="1">The sequence shown here is derived from an EMBL/GenBank/DDBJ whole genome shotgun (WGS) entry which is preliminary data.</text>
</comment>
<proteinExistence type="predicted"/>
<keyword evidence="2" id="KW-1185">Reference proteome</keyword>
<dbReference type="EMBL" id="JACFYJ010000020">
    <property type="protein sequence ID" value="MEI5998347.1"/>
    <property type="molecule type" value="Genomic_DNA"/>
</dbReference>
<accession>A0ABU8ISF3</accession>
<organism evidence="1 2">
    <name type="scientific">Paraburkholderia bengalensis</name>
    <dbReference type="NCBI Taxonomy" id="2747562"/>
    <lineage>
        <taxon>Bacteria</taxon>
        <taxon>Pseudomonadati</taxon>
        <taxon>Pseudomonadota</taxon>
        <taxon>Betaproteobacteria</taxon>
        <taxon>Burkholderiales</taxon>
        <taxon>Burkholderiaceae</taxon>
        <taxon>Paraburkholderia</taxon>
    </lineage>
</organism>
<evidence type="ECO:0000313" key="2">
    <source>
        <dbReference type="Proteomes" id="UP001386437"/>
    </source>
</evidence>
<name>A0ABU8ISF3_9BURK</name>
<evidence type="ECO:0000313" key="1">
    <source>
        <dbReference type="EMBL" id="MEI5998347.1"/>
    </source>
</evidence>
<gene>
    <name evidence="1" type="ORF">H3V53_14375</name>
</gene>